<reference evidence="1 2" key="1">
    <citation type="submission" date="2017-07" db="EMBL/GenBank/DDBJ databases">
        <title>Isolation and whole genome analysis of endospore-forming bacteria from heroin.</title>
        <authorList>
            <person name="Kalinowski J."/>
            <person name="Ahrens B."/>
            <person name="Al-Dilaimi A."/>
            <person name="Winkler A."/>
            <person name="Wibberg D."/>
            <person name="Schleenbecker U."/>
            <person name="Ruckert C."/>
            <person name="Wolfel R."/>
            <person name="Grass G."/>
        </authorList>
    </citation>
    <scope>NUCLEOTIDE SEQUENCE [LARGE SCALE GENOMIC DNA]</scope>
    <source>
        <strain evidence="1 2">7539</strain>
    </source>
</reference>
<accession>A0A268NWA7</accession>
<dbReference type="Proteomes" id="UP000216207">
    <property type="component" value="Unassembled WGS sequence"/>
</dbReference>
<dbReference type="AlphaFoldDB" id="A0A268NWA7"/>
<gene>
    <name evidence="1" type="ORF">CHH72_16820</name>
</gene>
<evidence type="ECO:0000313" key="1">
    <source>
        <dbReference type="EMBL" id="PAE87792.1"/>
    </source>
</evidence>
<name>A0A268NWA7_SHOCL</name>
<proteinExistence type="predicted"/>
<evidence type="ECO:0000313" key="2">
    <source>
        <dbReference type="Proteomes" id="UP000216207"/>
    </source>
</evidence>
<organism evidence="1 2">
    <name type="scientific">Shouchella clausii</name>
    <name type="common">Alkalihalobacillus clausii</name>
    <dbReference type="NCBI Taxonomy" id="79880"/>
    <lineage>
        <taxon>Bacteria</taxon>
        <taxon>Bacillati</taxon>
        <taxon>Bacillota</taxon>
        <taxon>Bacilli</taxon>
        <taxon>Bacillales</taxon>
        <taxon>Bacillaceae</taxon>
        <taxon>Shouchella</taxon>
    </lineage>
</organism>
<dbReference type="EMBL" id="NPCC01000029">
    <property type="protein sequence ID" value="PAE87792.1"/>
    <property type="molecule type" value="Genomic_DNA"/>
</dbReference>
<protein>
    <submittedName>
        <fullName evidence="1">Uncharacterized protein</fullName>
    </submittedName>
</protein>
<sequence>MTARIYQTNTQGVVDPNRYLLLTTKKNELGVAYEMDTREVLRPYKKQRIGWEGVLIDIIPPNKRNGYTYGLVFASLYAPNEDIELDHAVIKMEPQEFKRADFSQYTRYYFTAAVASYYKAISILGVIAQRESFMLQNINMRKLRELPESKMTQPTMYVATRIHNIMLSKELRHTEQELIDTVLQTPNDGSVERFINDCTNSYRQTSVSKKEIEETLYA</sequence>
<comment type="caution">
    <text evidence="1">The sequence shown here is derived from an EMBL/GenBank/DDBJ whole genome shotgun (WGS) entry which is preliminary data.</text>
</comment>